<reference key="2">
    <citation type="submission" date="2011-03" db="EMBL/GenBank/DDBJ databases">
        <title>Complete genome sequence of the thermoacidophilic crenarchaeon Thermoproteus uzoniensis 768-20.</title>
        <authorList>
            <person name="Mardanov A.V."/>
            <person name="Gumerov V.M."/>
            <person name="Beletsky A.V."/>
            <person name="Prokofeva M.I."/>
            <person name="Bonch-Osmolovskaya E.A."/>
            <person name="Ravin N.V."/>
            <person name="Skryabin K.G."/>
        </authorList>
    </citation>
    <scope>NUCLEOTIDE SEQUENCE</scope>
    <source>
        <strain>768-20</strain>
    </source>
</reference>
<keyword evidence="7" id="KW-1185">Reference proteome</keyword>
<dbReference type="PANTHER" id="PTHR42957">
    <property type="entry name" value="HELICASE MJ1565-RELATED"/>
    <property type="match status" value="1"/>
</dbReference>
<comment type="similarity">
    <text evidence="1">Belongs to the HerA family.</text>
</comment>
<reference evidence="6 7" key="1">
    <citation type="journal article" date="2011" name="J. Bacteriol.">
        <title>Complete genome sequence of the thermoacidophilic crenarchaeon Thermoproteus uzoniensis 768-20.</title>
        <authorList>
            <person name="Mardanov A.V."/>
            <person name="Gumerov V.M."/>
            <person name="Beletsky A.V."/>
            <person name="Prokofeva M.I."/>
            <person name="Bonch-Osmolovskaya E.A."/>
            <person name="Ravin N.V."/>
            <person name="Skryabin K.G."/>
        </authorList>
    </citation>
    <scope>NUCLEOTIDE SEQUENCE [LARGE SCALE GENOMIC DNA]</scope>
    <source>
        <strain evidence="6 7">768-20</strain>
    </source>
</reference>
<evidence type="ECO:0000256" key="3">
    <source>
        <dbReference type="ARBA" id="ARBA00048954"/>
    </source>
</evidence>
<feature type="domain" description="AAA+ ATPase" evidence="5">
    <location>
        <begin position="38"/>
        <end position="274"/>
    </location>
</feature>
<dbReference type="EMBL" id="CP002590">
    <property type="protein sequence ID" value="AEA11730.1"/>
    <property type="molecule type" value="Genomic_DNA"/>
</dbReference>
<evidence type="ECO:0000256" key="1">
    <source>
        <dbReference type="ARBA" id="ARBA00007816"/>
    </source>
</evidence>
<name>F2L1Y9_THEU7</name>
<dbReference type="KEGG" id="tuz:TUZN_0232"/>
<comment type="catalytic activity">
    <reaction evidence="2">
        <text>Couples ATP hydrolysis with the unwinding of duplex DNA by translocating in the 3'-5' direction.</text>
        <dbReference type="EC" id="5.6.2.4"/>
    </reaction>
</comment>
<dbReference type="GO" id="GO:0043139">
    <property type="term" value="F:5'-3' DNA helicase activity"/>
    <property type="evidence" value="ECO:0007669"/>
    <property type="project" value="UniProtKB-EC"/>
</dbReference>
<dbReference type="Proteomes" id="UP000008138">
    <property type="component" value="Chromosome"/>
</dbReference>
<dbReference type="SMART" id="SM00382">
    <property type="entry name" value="AAA"/>
    <property type="match status" value="1"/>
</dbReference>
<dbReference type="OrthoDB" id="107033at2157"/>
<dbReference type="InterPro" id="IPR027417">
    <property type="entry name" value="P-loop_NTPase"/>
</dbReference>
<evidence type="ECO:0000313" key="6">
    <source>
        <dbReference type="EMBL" id="AEA11730.1"/>
    </source>
</evidence>
<organism evidence="6 7">
    <name type="scientific">Thermoproteus uzoniensis (strain 768-20)</name>
    <dbReference type="NCBI Taxonomy" id="999630"/>
    <lineage>
        <taxon>Archaea</taxon>
        <taxon>Thermoproteota</taxon>
        <taxon>Thermoprotei</taxon>
        <taxon>Thermoproteales</taxon>
        <taxon>Thermoproteaceae</taxon>
        <taxon>Thermoproteus</taxon>
    </lineage>
</organism>
<evidence type="ECO:0000256" key="2">
    <source>
        <dbReference type="ARBA" id="ARBA00034617"/>
    </source>
</evidence>
<evidence type="ECO:0000259" key="5">
    <source>
        <dbReference type="SMART" id="SM00382"/>
    </source>
</evidence>
<dbReference type="STRING" id="999630.TUZN_0232"/>
<dbReference type="eggNOG" id="arCOG00285">
    <property type="taxonomic scope" value="Archaea"/>
</dbReference>
<protein>
    <submittedName>
        <fullName evidence="6">AAA ATPase</fullName>
    </submittedName>
</protein>
<dbReference type="GO" id="GO:0043138">
    <property type="term" value="F:3'-5' DNA helicase activity"/>
    <property type="evidence" value="ECO:0007669"/>
    <property type="project" value="UniProtKB-EC"/>
</dbReference>
<dbReference type="AlphaFoldDB" id="F2L1Y9"/>
<comment type="catalytic activity">
    <reaction evidence="3">
        <text>ATP + H2O = ADP + phosphate + H(+)</text>
        <dbReference type="Rhea" id="RHEA:13065"/>
        <dbReference type="ChEBI" id="CHEBI:15377"/>
        <dbReference type="ChEBI" id="CHEBI:15378"/>
        <dbReference type="ChEBI" id="CHEBI:30616"/>
        <dbReference type="ChEBI" id="CHEBI:43474"/>
        <dbReference type="ChEBI" id="CHEBI:456216"/>
        <dbReference type="EC" id="5.6.2.3"/>
    </reaction>
</comment>
<proteinExistence type="inferred from homology"/>
<dbReference type="PANTHER" id="PTHR42957:SF1">
    <property type="entry name" value="HELICASE MJ1565-RELATED"/>
    <property type="match status" value="1"/>
</dbReference>
<evidence type="ECO:0000256" key="4">
    <source>
        <dbReference type="ARBA" id="ARBA00048988"/>
    </source>
</evidence>
<dbReference type="HOGENOM" id="CLU_948694_0_0_2"/>
<dbReference type="GeneID" id="10359779"/>
<sequence>MIDIALTALVSLALATYIWRDDEVFVGLGSGGLVYLPLDKHITIIGPTRSGKTTLAKKIASRSGKKVVVMDWNGEYSLGLKINASKLKLDISNINKKILAELIGISLNLNEPSIYFLYRSIKDQEVKRPKDLLTAIDSYLTTTKSETEMKAAILRRLEYILDALDKGRIPLDFIIKYNKNITIDLSSLSLVEEKILIISLILTFIYNKFRNMSITKNIKLILIVDEAQNILNLNIIRHIITEMAKYGIRVVLVTNILPPPDVMAHTNIILVKPHISYNFKVNNSSIIINDKIIKIYKFI</sequence>
<dbReference type="RefSeq" id="WP_013679066.1">
    <property type="nucleotide sequence ID" value="NC_015315.1"/>
</dbReference>
<dbReference type="InterPro" id="IPR003593">
    <property type="entry name" value="AAA+_ATPase"/>
</dbReference>
<dbReference type="SUPFAM" id="SSF52540">
    <property type="entry name" value="P-loop containing nucleoside triphosphate hydrolases"/>
    <property type="match status" value="1"/>
</dbReference>
<dbReference type="InterPro" id="IPR008571">
    <property type="entry name" value="HerA-like"/>
</dbReference>
<dbReference type="Gene3D" id="3.40.50.300">
    <property type="entry name" value="P-loop containing nucleotide triphosphate hydrolases"/>
    <property type="match status" value="2"/>
</dbReference>
<evidence type="ECO:0000313" key="7">
    <source>
        <dbReference type="Proteomes" id="UP000008138"/>
    </source>
</evidence>
<comment type="catalytic activity">
    <reaction evidence="4">
        <text>ATP + H2O = ADP + phosphate + H(+)</text>
        <dbReference type="Rhea" id="RHEA:13065"/>
        <dbReference type="ChEBI" id="CHEBI:15377"/>
        <dbReference type="ChEBI" id="CHEBI:15378"/>
        <dbReference type="ChEBI" id="CHEBI:30616"/>
        <dbReference type="ChEBI" id="CHEBI:43474"/>
        <dbReference type="ChEBI" id="CHEBI:456216"/>
        <dbReference type="EC" id="5.6.2.4"/>
    </reaction>
</comment>
<dbReference type="Pfam" id="PF01935">
    <property type="entry name" value="DUF87"/>
    <property type="match status" value="1"/>
</dbReference>
<gene>
    <name evidence="6" type="ordered locus">TUZN_0232</name>
</gene>
<accession>F2L1Y9</accession>
<dbReference type="InterPro" id="IPR002789">
    <property type="entry name" value="HerA_central"/>
</dbReference>